<dbReference type="PROSITE" id="PS00211">
    <property type="entry name" value="ABC_TRANSPORTER_1"/>
    <property type="match status" value="1"/>
</dbReference>
<evidence type="ECO:0000256" key="3">
    <source>
        <dbReference type="ARBA" id="ARBA00022519"/>
    </source>
</evidence>
<comment type="subcellular location">
    <subcellularLocation>
        <location evidence="1">Cell membrane</location>
        <topology evidence="1">Multi-pass membrane protein</topology>
    </subcellularLocation>
</comment>
<keyword evidence="13" id="KW-1185">Reference proteome</keyword>
<evidence type="ECO:0000256" key="4">
    <source>
        <dbReference type="ARBA" id="ARBA00022692"/>
    </source>
</evidence>
<dbReference type="InterPro" id="IPR011527">
    <property type="entry name" value="ABC1_TM_dom"/>
</dbReference>
<keyword evidence="4 9" id="KW-0812">Transmembrane</keyword>
<reference evidence="13" key="1">
    <citation type="journal article" date="2019" name="Int. J. Syst. Evol. Microbiol.">
        <title>The Global Catalogue of Microorganisms (GCM) 10K type strain sequencing project: providing services to taxonomists for standard genome sequencing and annotation.</title>
        <authorList>
            <consortium name="The Broad Institute Genomics Platform"/>
            <consortium name="The Broad Institute Genome Sequencing Center for Infectious Disease"/>
            <person name="Wu L."/>
            <person name="Ma J."/>
        </authorList>
    </citation>
    <scope>NUCLEOTIDE SEQUENCE [LARGE SCALE GENOMIC DNA]</scope>
    <source>
        <strain evidence="13">NBRC 105857</strain>
    </source>
</reference>
<evidence type="ECO:0000256" key="2">
    <source>
        <dbReference type="ARBA" id="ARBA00022475"/>
    </source>
</evidence>
<dbReference type="Pfam" id="PF00005">
    <property type="entry name" value="ABC_tran"/>
    <property type="match status" value="1"/>
</dbReference>
<evidence type="ECO:0000259" key="11">
    <source>
        <dbReference type="PROSITE" id="PS50929"/>
    </source>
</evidence>
<keyword evidence="5" id="KW-0547">Nucleotide-binding</keyword>
<dbReference type="PROSITE" id="PS50893">
    <property type="entry name" value="ABC_TRANSPORTER_2"/>
    <property type="match status" value="1"/>
</dbReference>
<keyword evidence="2" id="KW-1003">Cell membrane</keyword>
<evidence type="ECO:0000256" key="6">
    <source>
        <dbReference type="ARBA" id="ARBA00022840"/>
    </source>
</evidence>
<sequence length="699" mass="77471">MLQDLRIPATEFVSAFEQALNNNGYAFLKSHWELACQQNGDPLKCAQSYLSSCNIPFEIHLNVRRGESGNLPEHALVELPEGSFTQAGSLSTLQLPDDFTLPRVLILRERSDWVHPKSPNVMGLVEFWKKLANCDWLMQALKASVPTLKPVIWASILINLLALAPPFFSIQVYDRVIPNEAYASLFALLAGVIVCLVFDHLLKHARHRLTEYAATVSDAQCTELISRRLLASTSAQADPAHLLQHLRSFESIRDIITGMFLVTLIDLPFLVLFMAIIAIIHPLFLLISLSVAAITSLLVAYTHRKIATHGQQHIQEFRENQSKWLDVIQNLEGIQLHGIQNPYAEVLNKGQLLSRISSNNMREVVFASGQLIYLLQQISWVSTICLGVFLIVNQMLTVGGLIAVSMLTMRCFAPISRLQGQLIQTHAAQAGFEDLDRFLSSTTRPSGQSASGNLARFEIRQACVLKPGIEKPHPLEADFLLHHVDMRWQGGDRIGIIGPAGSGKTSLLKMIAGLHPLWTGQYMLNDMEAKFFDGLELGRQIGFAQQPPLLLKATLFENLTLKRPWITEKECWAALETVGLADWVRRQAQGLSLQIENAGSNLSSGQRQMVSLARAMAGSPSLLLLDEPTVCLDQQSENYLISALRSLPSSTTLLFTTHKLNLLACASRLVLMNNGTAIAQGEKATVLKEAQALQERVHA</sequence>
<dbReference type="SUPFAM" id="SSF52540">
    <property type="entry name" value="P-loop containing nucleoside triphosphate hydrolases"/>
    <property type="match status" value="1"/>
</dbReference>
<evidence type="ECO:0000256" key="5">
    <source>
        <dbReference type="ARBA" id="ARBA00022741"/>
    </source>
</evidence>
<comment type="caution">
    <text evidence="12">The sequence shown here is derived from an EMBL/GenBank/DDBJ whole genome shotgun (WGS) entry which is preliminary data.</text>
</comment>
<evidence type="ECO:0000256" key="9">
    <source>
        <dbReference type="SAM" id="Phobius"/>
    </source>
</evidence>
<dbReference type="RefSeq" id="WP_284280314.1">
    <property type="nucleotide sequence ID" value="NZ_BSOJ01000009.1"/>
</dbReference>
<keyword evidence="8 9" id="KW-0472">Membrane</keyword>
<evidence type="ECO:0000313" key="12">
    <source>
        <dbReference type="EMBL" id="GLR25872.1"/>
    </source>
</evidence>
<proteinExistence type="predicted"/>
<evidence type="ECO:0000259" key="10">
    <source>
        <dbReference type="PROSITE" id="PS50893"/>
    </source>
</evidence>
<keyword evidence="3" id="KW-0997">Cell inner membrane</keyword>
<evidence type="ECO:0000313" key="13">
    <source>
        <dbReference type="Proteomes" id="UP001156664"/>
    </source>
</evidence>
<dbReference type="PANTHER" id="PTHR43394:SF1">
    <property type="entry name" value="ATP-BINDING CASSETTE SUB-FAMILY B MEMBER 10, MITOCHONDRIAL"/>
    <property type="match status" value="1"/>
</dbReference>
<feature type="domain" description="ABC transporter" evidence="10">
    <location>
        <begin position="459"/>
        <end position="699"/>
    </location>
</feature>
<evidence type="ECO:0000256" key="7">
    <source>
        <dbReference type="ARBA" id="ARBA00022989"/>
    </source>
</evidence>
<protein>
    <submittedName>
        <fullName evidence="12">ABC transporter</fullName>
    </submittedName>
</protein>
<dbReference type="Gene3D" id="3.40.50.300">
    <property type="entry name" value="P-loop containing nucleotide triphosphate hydrolases"/>
    <property type="match status" value="1"/>
</dbReference>
<dbReference type="SUPFAM" id="SSF90123">
    <property type="entry name" value="ABC transporter transmembrane region"/>
    <property type="match status" value="1"/>
</dbReference>
<evidence type="ECO:0000256" key="8">
    <source>
        <dbReference type="ARBA" id="ARBA00023136"/>
    </source>
</evidence>
<dbReference type="InterPro" id="IPR036640">
    <property type="entry name" value="ABC1_TM_sf"/>
</dbReference>
<feature type="transmembrane region" description="Helical" evidence="9">
    <location>
        <begin position="255"/>
        <end position="277"/>
    </location>
</feature>
<dbReference type="InterPro" id="IPR039421">
    <property type="entry name" value="Type_1_exporter"/>
</dbReference>
<accession>A0ABQ5YP37</accession>
<dbReference type="Gene3D" id="1.20.1560.10">
    <property type="entry name" value="ABC transporter type 1, transmembrane domain"/>
    <property type="match status" value="1"/>
</dbReference>
<gene>
    <name evidence="12" type="ORF">GCM10007875_09600</name>
</gene>
<feature type="domain" description="ABC transmembrane type-1" evidence="11">
    <location>
        <begin position="154"/>
        <end position="427"/>
    </location>
</feature>
<feature type="transmembrane region" description="Helical" evidence="9">
    <location>
        <begin position="182"/>
        <end position="202"/>
    </location>
</feature>
<dbReference type="InterPro" id="IPR003593">
    <property type="entry name" value="AAA+_ATPase"/>
</dbReference>
<dbReference type="InterPro" id="IPR027417">
    <property type="entry name" value="P-loop_NTPase"/>
</dbReference>
<dbReference type="SMART" id="SM00382">
    <property type="entry name" value="AAA"/>
    <property type="match status" value="1"/>
</dbReference>
<dbReference type="InterPro" id="IPR003439">
    <property type="entry name" value="ABC_transporter-like_ATP-bd"/>
</dbReference>
<dbReference type="EMBL" id="BSOJ01000009">
    <property type="protein sequence ID" value="GLR25872.1"/>
    <property type="molecule type" value="Genomic_DNA"/>
</dbReference>
<feature type="transmembrane region" description="Helical" evidence="9">
    <location>
        <begin position="151"/>
        <end position="170"/>
    </location>
</feature>
<keyword evidence="6" id="KW-0067">ATP-binding</keyword>
<organism evidence="12 13">
    <name type="scientific">Limnobacter litoralis</name>
    <dbReference type="NCBI Taxonomy" id="481366"/>
    <lineage>
        <taxon>Bacteria</taxon>
        <taxon>Pseudomonadati</taxon>
        <taxon>Pseudomonadota</taxon>
        <taxon>Betaproteobacteria</taxon>
        <taxon>Burkholderiales</taxon>
        <taxon>Burkholderiaceae</taxon>
        <taxon>Limnobacter</taxon>
    </lineage>
</organism>
<dbReference type="InterPro" id="IPR017871">
    <property type="entry name" value="ABC_transporter-like_CS"/>
</dbReference>
<evidence type="ECO:0000256" key="1">
    <source>
        <dbReference type="ARBA" id="ARBA00004651"/>
    </source>
</evidence>
<dbReference type="Proteomes" id="UP001156664">
    <property type="component" value="Unassembled WGS sequence"/>
</dbReference>
<dbReference type="PROSITE" id="PS50929">
    <property type="entry name" value="ABC_TM1F"/>
    <property type="match status" value="1"/>
</dbReference>
<name>A0ABQ5YP37_9BURK</name>
<feature type="transmembrane region" description="Helical" evidence="9">
    <location>
        <begin position="283"/>
        <end position="301"/>
    </location>
</feature>
<dbReference type="PANTHER" id="PTHR43394">
    <property type="entry name" value="ATP-DEPENDENT PERMEASE MDL1, MITOCHONDRIAL"/>
    <property type="match status" value="1"/>
</dbReference>
<keyword evidence="7 9" id="KW-1133">Transmembrane helix</keyword>